<dbReference type="RefSeq" id="WP_111572092.1">
    <property type="nucleotide sequence ID" value="NZ_QLME01000009.1"/>
</dbReference>
<dbReference type="InterPro" id="IPR011856">
    <property type="entry name" value="tRNA_endonuc-like_dom_sf"/>
</dbReference>
<dbReference type="Gene3D" id="3.40.1350.10">
    <property type="match status" value="1"/>
</dbReference>
<dbReference type="InterPro" id="IPR027417">
    <property type="entry name" value="P-loop_NTPase"/>
</dbReference>
<dbReference type="PANTHER" id="PTHR34825:SF1">
    <property type="entry name" value="AAA-ATPASE-LIKE DOMAIN-CONTAINING PROTEIN"/>
    <property type="match status" value="1"/>
</dbReference>
<dbReference type="Pfam" id="PF08011">
    <property type="entry name" value="PDDEXK_9"/>
    <property type="match status" value="1"/>
</dbReference>
<dbReference type="OrthoDB" id="1050390at2"/>
<dbReference type="EMBL" id="SODA01000002">
    <property type="protein sequence ID" value="TDW07248.1"/>
    <property type="molecule type" value="Genomic_DNA"/>
</dbReference>
<reference evidence="2 3" key="1">
    <citation type="submission" date="2019-03" db="EMBL/GenBank/DDBJ databases">
        <title>Subsurface microbial communities from deep shales in Ohio and West Virginia, USA.</title>
        <authorList>
            <person name="Wrighton K."/>
        </authorList>
    </citation>
    <scope>NUCLEOTIDE SEQUENCE [LARGE SCALE GENOMIC DNA]</scope>
    <source>
        <strain evidence="2 3">MSL9.2</strain>
    </source>
</reference>
<evidence type="ECO:0000313" key="3">
    <source>
        <dbReference type="Proteomes" id="UP000294697"/>
    </source>
</evidence>
<comment type="caution">
    <text evidence="2">The sequence shown here is derived from an EMBL/GenBank/DDBJ whole genome shotgun (WGS) entry which is preliminary data.</text>
</comment>
<gene>
    <name evidence="2" type="ORF">C8C77_10248</name>
</gene>
<evidence type="ECO:0000259" key="1">
    <source>
        <dbReference type="Pfam" id="PF09820"/>
    </source>
</evidence>
<evidence type="ECO:0000313" key="2">
    <source>
        <dbReference type="EMBL" id="TDW07248.1"/>
    </source>
</evidence>
<sequence length="525" mass="61905">MEKLSTSISDFEELRQNNYLYIDKTEFLAKIISSDKYYFLSRPRRFGKTLFIDTLEKFYQGKKELFKGLFIYDKDWSWEEYPIIRLDFNRLEHSTTENLKIEMEEFLNGYAQEYDLKLNSTLISSKFEELIIKISEKENKRVVLLIDEYDKAIISHLSQDPEEIKIAKSNQNFLKTIYDNLKPLVKHLELVFITGISKFSKLSIFSTLNNLKELDMHPGFSHMLGYTEKELHHNFEPYFKEFAAETEISKEELYAEFKRMYNGFRFSDEDIRVYNPYSIAKALAAKKIDNYWFESGTPSFLIELLKDEQYEIPKLSDLEVFKSQLKAYDITRLQLIPLLFQTGYLTIKEKLGRDFLRLGYPNQEVETAFSQNLISELSNYEADLSLIRKLRLAINNFDLEAFIVNIRYLFESIANINIPAAASERESYYHTMFYLIAELLADRELKIDSELLTARGRIDMVVESKDKVFIIEFKANQSAERAIKQIKEKGYADKYKLKDKEIILIGINFSTDQKNISEHLIETIN</sequence>
<dbReference type="SUPFAM" id="SSF52540">
    <property type="entry name" value="P-loop containing nucleoside triphosphate hydrolases"/>
    <property type="match status" value="1"/>
</dbReference>
<feature type="domain" description="AAA-ATPase-like" evidence="1">
    <location>
        <begin position="7"/>
        <end position="205"/>
    </location>
</feature>
<name>A0A4R7ZAN7_9FIRM</name>
<accession>A0A4R7ZAN7</accession>
<dbReference type="Proteomes" id="UP000294697">
    <property type="component" value="Unassembled WGS sequence"/>
</dbReference>
<dbReference type="InterPro" id="IPR018631">
    <property type="entry name" value="AAA-ATPase-like_dom"/>
</dbReference>
<dbReference type="GO" id="GO:0003676">
    <property type="term" value="F:nucleic acid binding"/>
    <property type="evidence" value="ECO:0007669"/>
    <property type="project" value="InterPro"/>
</dbReference>
<dbReference type="Pfam" id="PF09820">
    <property type="entry name" value="AAA-ATPase_like"/>
    <property type="match status" value="1"/>
</dbReference>
<protein>
    <submittedName>
        <fullName evidence="2">PD-(D/E)XK nuclease superfamily protein</fullName>
    </submittedName>
</protein>
<dbReference type="PANTHER" id="PTHR34825">
    <property type="entry name" value="CONSERVED PROTEIN, WITH A WEAK D-GALACTARATE DEHYDRATASE/ALTRONATE HYDROLASE DOMAIN"/>
    <property type="match status" value="1"/>
</dbReference>
<dbReference type="InterPro" id="IPR012547">
    <property type="entry name" value="PDDEXK_9"/>
</dbReference>
<dbReference type="AlphaFoldDB" id="A0A4R7ZAN7"/>
<organism evidence="2 3">
    <name type="scientific">Halanaerobium saccharolyticum</name>
    <dbReference type="NCBI Taxonomy" id="43595"/>
    <lineage>
        <taxon>Bacteria</taxon>
        <taxon>Bacillati</taxon>
        <taxon>Bacillota</taxon>
        <taxon>Clostridia</taxon>
        <taxon>Halanaerobiales</taxon>
        <taxon>Halanaerobiaceae</taxon>
        <taxon>Halanaerobium</taxon>
    </lineage>
</organism>
<dbReference type="Gene3D" id="3.40.50.300">
    <property type="entry name" value="P-loop containing nucleotide triphosphate hydrolases"/>
    <property type="match status" value="1"/>
</dbReference>
<proteinExistence type="predicted"/>